<reference evidence="3 4" key="1">
    <citation type="submission" date="2018-12" db="EMBL/GenBank/DDBJ databases">
        <authorList>
            <person name="Li F."/>
        </authorList>
    </citation>
    <scope>NUCLEOTIDE SEQUENCE [LARGE SCALE GENOMIC DNA]</scope>
    <source>
        <strain evidence="3 4">8H24J-4-2</strain>
    </source>
</reference>
<feature type="domain" description="Transcription regulator PadR N-terminal" evidence="2">
    <location>
        <begin position="94"/>
        <end position="162"/>
    </location>
</feature>
<dbReference type="InterPro" id="IPR036390">
    <property type="entry name" value="WH_DNA-bd_sf"/>
</dbReference>
<dbReference type="InterPro" id="IPR005149">
    <property type="entry name" value="Tscrpt_reg_PadR_N"/>
</dbReference>
<keyword evidence="4" id="KW-1185">Reference proteome</keyword>
<evidence type="ECO:0000313" key="4">
    <source>
        <dbReference type="Proteomes" id="UP000288603"/>
    </source>
</evidence>
<dbReference type="AlphaFoldDB" id="A0A3S4DT01"/>
<dbReference type="EMBL" id="RZNC01000006">
    <property type="protein sequence ID" value="RWZ58471.1"/>
    <property type="molecule type" value="Genomic_DNA"/>
</dbReference>
<gene>
    <name evidence="3" type="ORF">ELQ92_14305</name>
</gene>
<dbReference type="Proteomes" id="UP000288603">
    <property type="component" value="Unassembled WGS sequence"/>
</dbReference>
<accession>A0A3S4DT01</accession>
<proteinExistence type="predicted"/>
<evidence type="ECO:0000259" key="2">
    <source>
        <dbReference type="Pfam" id="PF03551"/>
    </source>
</evidence>
<name>A0A3S4DT01_9MICO</name>
<evidence type="ECO:0000313" key="3">
    <source>
        <dbReference type="EMBL" id="RWZ58471.1"/>
    </source>
</evidence>
<dbReference type="Pfam" id="PF03551">
    <property type="entry name" value="PadR"/>
    <property type="match status" value="1"/>
</dbReference>
<evidence type="ECO:0000256" key="1">
    <source>
        <dbReference type="SAM" id="MobiDB-lite"/>
    </source>
</evidence>
<dbReference type="InterPro" id="IPR036388">
    <property type="entry name" value="WH-like_DNA-bd_sf"/>
</dbReference>
<protein>
    <submittedName>
        <fullName evidence="3">PadR family transcriptional regulator</fullName>
    </submittedName>
</protein>
<feature type="compositionally biased region" description="Basic and acidic residues" evidence="1">
    <location>
        <begin position="1"/>
        <end position="27"/>
    </location>
</feature>
<feature type="region of interest" description="Disordered" evidence="1">
    <location>
        <begin position="1"/>
        <end position="85"/>
    </location>
</feature>
<dbReference type="Gene3D" id="1.10.10.10">
    <property type="entry name" value="Winged helix-like DNA-binding domain superfamily/Winged helix DNA-binding domain"/>
    <property type="match status" value="1"/>
</dbReference>
<sequence>MRPHTHDHANDHDYDYERHGGHDLPHDRLHHGGGRDRSRFQPGHPHRGPGGGGRRDFGFGPGPGFGPGFRPGPGFGPGRGGRGRARRGDVRLAILSLLADGPTNGYGLIKSIAERSEGTWRPSPGSVYPTLQQLVDEDLILAEESGSKTVYALSETGSAYVAENAETIDAAWAAATDKSEGEDAFQTSVMKLMRVIKPFMQDASDAQRTAAAEKLDETRRALYAILAE</sequence>
<comment type="caution">
    <text evidence="3">The sequence shown here is derived from an EMBL/GenBank/DDBJ whole genome shotgun (WGS) entry which is preliminary data.</text>
</comment>
<dbReference type="RefSeq" id="WP_128500005.1">
    <property type="nucleotide sequence ID" value="NZ_RZNC01000006.1"/>
</dbReference>
<dbReference type="OrthoDB" id="1683430at2"/>
<dbReference type="PANTHER" id="PTHR43252">
    <property type="entry name" value="TRANSCRIPTIONAL REGULATOR YQJI"/>
    <property type="match status" value="1"/>
</dbReference>
<feature type="compositionally biased region" description="Gly residues" evidence="1">
    <location>
        <begin position="59"/>
        <end position="80"/>
    </location>
</feature>
<dbReference type="SUPFAM" id="SSF46785">
    <property type="entry name" value="Winged helix' DNA-binding domain"/>
    <property type="match status" value="1"/>
</dbReference>
<organism evidence="3 4">
    <name type="scientific">Labedella populi</name>
    <dbReference type="NCBI Taxonomy" id="2498850"/>
    <lineage>
        <taxon>Bacteria</taxon>
        <taxon>Bacillati</taxon>
        <taxon>Actinomycetota</taxon>
        <taxon>Actinomycetes</taxon>
        <taxon>Micrococcales</taxon>
        <taxon>Microbacteriaceae</taxon>
        <taxon>Labedella</taxon>
    </lineage>
</organism>
<dbReference type="PANTHER" id="PTHR43252:SF2">
    <property type="entry name" value="TRANSCRIPTION REGULATOR, PADR-LIKE FAMILY"/>
    <property type="match status" value="1"/>
</dbReference>